<dbReference type="EMBL" id="LR904555">
    <property type="protein sequence ID" value="CAD7252927.1"/>
    <property type="molecule type" value="Genomic_DNA"/>
</dbReference>
<evidence type="ECO:0000313" key="2">
    <source>
        <dbReference type="EMBL" id="CAD7252927.1"/>
    </source>
</evidence>
<dbReference type="AlphaFoldDB" id="A0A7R9FS29"/>
<reference evidence="2" key="1">
    <citation type="submission" date="2020-11" db="EMBL/GenBank/DDBJ databases">
        <authorList>
            <person name="Tran Van P."/>
        </authorList>
    </citation>
    <scope>NUCLEOTIDE SEQUENCE</scope>
</reference>
<evidence type="ECO:0000313" key="3">
    <source>
        <dbReference type="Proteomes" id="UP000677054"/>
    </source>
</evidence>
<dbReference type="Proteomes" id="UP000677054">
    <property type="component" value="Unassembled WGS sequence"/>
</dbReference>
<keyword evidence="3" id="KW-1185">Reference proteome</keyword>
<gene>
    <name evidence="2" type="ORF">DSTB1V02_LOCUS12678</name>
</gene>
<proteinExistence type="predicted"/>
<protein>
    <submittedName>
        <fullName evidence="2">Uncharacterized protein</fullName>
    </submittedName>
</protein>
<name>A0A7R9FS29_9CRUS</name>
<feature type="region of interest" description="Disordered" evidence="1">
    <location>
        <begin position="1"/>
        <end position="21"/>
    </location>
</feature>
<accession>A0A7R9FS29</accession>
<evidence type="ECO:0000256" key="1">
    <source>
        <dbReference type="SAM" id="MobiDB-lite"/>
    </source>
</evidence>
<organism evidence="2">
    <name type="scientific">Darwinula stevensoni</name>
    <dbReference type="NCBI Taxonomy" id="69355"/>
    <lineage>
        <taxon>Eukaryota</taxon>
        <taxon>Metazoa</taxon>
        <taxon>Ecdysozoa</taxon>
        <taxon>Arthropoda</taxon>
        <taxon>Crustacea</taxon>
        <taxon>Oligostraca</taxon>
        <taxon>Ostracoda</taxon>
        <taxon>Podocopa</taxon>
        <taxon>Podocopida</taxon>
        <taxon>Darwinulocopina</taxon>
        <taxon>Darwinuloidea</taxon>
        <taxon>Darwinulidae</taxon>
        <taxon>Darwinula</taxon>
    </lineage>
</organism>
<dbReference type="EMBL" id="CAJPEV010005038">
    <property type="protein sequence ID" value="CAG0902671.1"/>
    <property type="molecule type" value="Genomic_DNA"/>
</dbReference>
<sequence length="62" mass="6574">MKVQSPNSGETSTRRHPNPFANRLAAISGGGIPGTESVMLPGYSSTDDLKALGTEHHKTRIV</sequence>
<feature type="compositionally biased region" description="Polar residues" evidence="1">
    <location>
        <begin position="1"/>
        <end position="11"/>
    </location>
</feature>